<dbReference type="SUPFAM" id="SSF49764">
    <property type="entry name" value="HSP20-like chaperones"/>
    <property type="match status" value="1"/>
</dbReference>
<dbReference type="InterPro" id="IPR007052">
    <property type="entry name" value="CS_dom"/>
</dbReference>
<dbReference type="AlphaFoldDB" id="A8N283"/>
<dbReference type="KEGG" id="cci:CC1G_03750"/>
<dbReference type="GO" id="GO:0051087">
    <property type="term" value="F:protein-folding chaperone binding"/>
    <property type="evidence" value="ECO:0007669"/>
    <property type="project" value="TreeGrafter"/>
</dbReference>
<dbReference type="Proteomes" id="UP000001861">
    <property type="component" value="Unassembled WGS sequence"/>
</dbReference>
<dbReference type="GO" id="GO:0005829">
    <property type="term" value="C:cytosol"/>
    <property type="evidence" value="ECO:0007669"/>
    <property type="project" value="TreeGrafter"/>
</dbReference>
<dbReference type="OMA" id="EEGPYWP"/>
<evidence type="ECO:0000259" key="3">
    <source>
        <dbReference type="PROSITE" id="PS51203"/>
    </source>
</evidence>
<name>A8N283_COPC7</name>
<dbReference type="CDD" id="cd06465">
    <property type="entry name" value="p23_hB-ind1_like"/>
    <property type="match status" value="1"/>
</dbReference>
<dbReference type="GeneID" id="6005382"/>
<evidence type="ECO:0000256" key="2">
    <source>
        <dbReference type="SAM" id="MobiDB-lite"/>
    </source>
</evidence>
<accession>A8N283</accession>
<dbReference type="GO" id="GO:0051879">
    <property type="term" value="F:Hsp90 protein binding"/>
    <property type="evidence" value="ECO:0007669"/>
    <property type="project" value="InterPro"/>
</dbReference>
<dbReference type="Pfam" id="PF04969">
    <property type="entry name" value="CS"/>
    <property type="match status" value="1"/>
</dbReference>
<protein>
    <submittedName>
        <fullName evidence="4">Wos2</fullName>
    </submittedName>
</protein>
<feature type="region of interest" description="Disordered" evidence="2">
    <location>
        <begin position="121"/>
        <end position="140"/>
    </location>
</feature>
<dbReference type="GO" id="GO:0005634">
    <property type="term" value="C:nucleus"/>
    <property type="evidence" value="ECO:0007669"/>
    <property type="project" value="TreeGrafter"/>
</dbReference>
<dbReference type="GO" id="GO:0051131">
    <property type="term" value="P:chaperone-mediated protein complex assembly"/>
    <property type="evidence" value="ECO:0007669"/>
    <property type="project" value="TreeGrafter"/>
</dbReference>
<organism evidence="4 5">
    <name type="scientific">Coprinopsis cinerea (strain Okayama-7 / 130 / ATCC MYA-4618 / FGSC 9003)</name>
    <name type="common">Inky cap fungus</name>
    <name type="synonym">Hormographiella aspergillata</name>
    <dbReference type="NCBI Taxonomy" id="240176"/>
    <lineage>
        <taxon>Eukaryota</taxon>
        <taxon>Fungi</taxon>
        <taxon>Dikarya</taxon>
        <taxon>Basidiomycota</taxon>
        <taxon>Agaricomycotina</taxon>
        <taxon>Agaricomycetes</taxon>
        <taxon>Agaricomycetidae</taxon>
        <taxon>Agaricales</taxon>
        <taxon>Agaricineae</taxon>
        <taxon>Psathyrellaceae</taxon>
        <taxon>Coprinopsis</taxon>
    </lineage>
</organism>
<dbReference type="RefSeq" id="XP_001828956.1">
    <property type="nucleotide sequence ID" value="XM_001828904.2"/>
</dbReference>
<dbReference type="GO" id="GO:0006457">
    <property type="term" value="P:protein folding"/>
    <property type="evidence" value="ECO:0007669"/>
    <property type="project" value="TreeGrafter"/>
</dbReference>
<dbReference type="InParanoid" id="A8N283"/>
<feature type="region of interest" description="Disordered" evidence="2">
    <location>
        <begin position="158"/>
        <end position="208"/>
    </location>
</feature>
<evidence type="ECO:0000313" key="4">
    <source>
        <dbReference type="EMBL" id="EAU92963.1"/>
    </source>
</evidence>
<gene>
    <name evidence="4" type="ORF">CC1G_03750</name>
</gene>
<dbReference type="InterPro" id="IPR045250">
    <property type="entry name" value="p23-like"/>
</dbReference>
<dbReference type="PANTHER" id="PTHR22932:SF1">
    <property type="entry name" value="CO-CHAPERONE PROTEIN DAF-41"/>
    <property type="match status" value="1"/>
</dbReference>
<dbReference type="Gene3D" id="2.60.40.790">
    <property type="match status" value="1"/>
</dbReference>
<dbReference type="eggNOG" id="KOG3158">
    <property type="taxonomic scope" value="Eukaryota"/>
</dbReference>
<feature type="domain" description="CS" evidence="3">
    <location>
        <begin position="2"/>
        <end position="103"/>
    </location>
</feature>
<evidence type="ECO:0000256" key="1">
    <source>
        <dbReference type="ARBA" id="ARBA00025733"/>
    </source>
</evidence>
<sequence length="208" mass="22358">MVQHPEVLWAQRSSTSDAAKNIIYLTVNLPNIDPSTLEYKLTANSIHFKAKAGTPTADKEYGFDIDLFEEVDPEASKNNLTTRSLVAVIRKKELKEEYWPRLTKEKVRNAFIKTDFDKWVDEDEQDGGAPDLDDMGDDFGMGGMGGMGGPGGMDFSKMMAQMGGGAGGFDPSSLGNLGGDSGPSMPSGDDSDSDDDGPPPLEDAEPAK</sequence>
<dbReference type="PANTHER" id="PTHR22932">
    <property type="entry name" value="TELOMERASE-BINDING PROTEIN P23 HSP90 CO-CHAPERONE"/>
    <property type="match status" value="1"/>
</dbReference>
<dbReference type="STRING" id="240176.A8N283"/>
<dbReference type="PROSITE" id="PS51203">
    <property type="entry name" value="CS"/>
    <property type="match status" value="1"/>
</dbReference>
<feature type="compositionally biased region" description="Acidic residues" evidence="2">
    <location>
        <begin position="121"/>
        <end position="137"/>
    </location>
</feature>
<reference evidence="4 5" key="1">
    <citation type="journal article" date="2010" name="Proc. Natl. Acad. Sci. U.S.A.">
        <title>Insights into evolution of multicellular fungi from the assembled chromosomes of the mushroom Coprinopsis cinerea (Coprinus cinereus).</title>
        <authorList>
            <person name="Stajich J.E."/>
            <person name="Wilke S.K."/>
            <person name="Ahren D."/>
            <person name="Au C.H."/>
            <person name="Birren B.W."/>
            <person name="Borodovsky M."/>
            <person name="Burns C."/>
            <person name="Canback B."/>
            <person name="Casselton L.A."/>
            <person name="Cheng C.K."/>
            <person name="Deng J."/>
            <person name="Dietrich F.S."/>
            <person name="Fargo D.C."/>
            <person name="Farman M.L."/>
            <person name="Gathman A.C."/>
            <person name="Goldberg J."/>
            <person name="Guigo R."/>
            <person name="Hoegger P.J."/>
            <person name="Hooker J.B."/>
            <person name="Huggins A."/>
            <person name="James T.Y."/>
            <person name="Kamada T."/>
            <person name="Kilaru S."/>
            <person name="Kodira C."/>
            <person name="Kues U."/>
            <person name="Kupfer D."/>
            <person name="Kwan H.S."/>
            <person name="Lomsadze A."/>
            <person name="Li W."/>
            <person name="Lilly W.W."/>
            <person name="Ma L.J."/>
            <person name="Mackey A.J."/>
            <person name="Manning G."/>
            <person name="Martin F."/>
            <person name="Muraguchi H."/>
            <person name="Natvig D.O."/>
            <person name="Palmerini H."/>
            <person name="Ramesh M.A."/>
            <person name="Rehmeyer C.J."/>
            <person name="Roe B.A."/>
            <person name="Shenoy N."/>
            <person name="Stanke M."/>
            <person name="Ter-Hovhannisyan V."/>
            <person name="Tunlid A."/>
            <person name="Velagapudi R."/>
            <person name="Vision T.J."/>
            <person name="Zeng Q."/>
            <person name="Zolan M.E."/>
            <person name="Pukkila P.J."/>
        </authorList>
    </citation>
    <scope>NUCLEOTIDE SEQUENCE [LARGE SCALE GENOMIC DNA]</scope>
    <source>
        <strain evidence="5">Okayama-7 / 130 / ATCC MYA-4618 / FGSC 9003</strain>
    </source>
</reference>
<comment type="caution">
    <text evidence="4">The sequence shown here is derived from an EMBL/GenBank/DDBJ whole genome shotgun (WGS) entry which is preliminary data.</text>
</comment>
<keyword evidence="5" id="KW-1185">Reference proteome</keyword>
<dbReference type="FunFam" id="2.60.40.790:FF:000013">
    <property type="entry name" value="Very-long-chain (3R)-3-hydroxyacyl-CoA dehydratase"/>
    <property type="match status" value="1"/>
</dbReference>
<proteinExistence type="inferred from homology"/>
<dbReference type="OrthoDB" id="1564555at2759"/>
<dbReference type="InterPro" id="IPR008978">
    <property type="entry name" value="HSP20-like_chaperone"/>
</dbReference>
<dbReference type="FunCoup" id="A8N283">
    <property type="interactions" value="742"/>
</dbReference>
<dbReference type="EMBL" id="AACS02000001">
    <property type="protein sequence ID" value="EAU92963.1"/>
    <property type="molecule type" value="Genomic_DNA"/>
</dbReference>
<evidence type="ECO:0000313" key="5">
    <source>
        <dbReference type="Proteomes" id="UP000001861"/>
    </source>
</evidence>
<comment type="similarity">
    <text evidence="1">Belongs to the p23/wos2 family.</text>
</comment>
<dbReference type="VEuPathDB" id="FungiDB:CC1G_03750"/>